<comment type="catalytic activity">
    <reaction evidence="8">
        <text>arsenic triglutathione + 3 [thioredoxin]-dithiol + 3 S-adenosyl-L-methionine = trimethylarsine + 3 [thioredoxin]-disulfide + 3 glutathione + 3 S-adenosyl-L-homocysteine + 3 H(+)</text>
        <dbReference type="Rhea" id="RHEA:69432"/>
        <dbReference type="Rhea" id="RHEA-COMP:10698"/>
        <dbReference type="Rhea" id="RHEA-COMP:10700"/>
        <dbReference type="ChEBI" id="CHEBI:15378"/>
        <dbReference type="ChEBI" id="CHEBI:27130"/>
        <dbReference type="ChEBI" id="CHEBI:29950"/>
        <dbReference type="ChEBI" id="CHEBI:50058"/>
        <dbReference type="ChEBI" id="CHEBI:57856"/>
        <dbReference type="ChEBI" id="CHEBI:57925"/>
        <dbReference type="ChEBI" id="CHEBI:59789"/>
        <dbReference type="ChEBI" id="CHEBI:183640"/>
        <dbReference type="EC" id="2.1.1.137"/>
    </reaction>
</comment>
<dbReference type="VEuPathDB" id="AmoebaDB:ACA1_326250"/>
<dbReference type="EMBL" id="KB007813">
    <property type="protein sequence ID" value="ELR24531.1"/>
    <property type="molecule type" value="Genomic_DNA"/>
</dbReference>
<dbReference type="InterPro" id="IPR026669">
    <property type="entry name" value="Arsenite_MeTrfase-like"/>
</dbReference>
<evidence type="ECO:0000256" key="7">
    <source>
        <dbReference type="ARBA" id="ARBA00047943"/>
    </source>
</evidence>
<dbReference type="InterPro" id="IPR025714">
    <property type="entry name" value="Methyltranfer_dom"/>
</dbReference>
<dbReference type="PANTHER" id="PTHR43675">
    <property type="entry name" value="ARSENITE METHYLTRANSFERASE"/>
    <property type="match status" value="1"/>
</dbReference>
<reference evidence="10 11" key="1">
    <citation type="journal article" date="2013" name="Genome Biol.">
        <title>Genome of Acanthamoeba castellanii highlights extensive lateral gene transfer and early evolution of tyrosine kinase signaling.</title>
        <authorList>
            <person name="Clarke M."/>
            <person name="Lohan A.J."/>
            <person name="Liu B."/>
            <person name="Lagkouvardos I."/>
            <person name="Roy S."/>
            <person name="Zafar N."/>
            <person name="Bertelli C."/>
            <person name="Schilde C."/>
            <person name="Kianianmomeni A."/>
            <person name="Burglin T.R."/>
            <person name="Frech C."/>
            <person name="Turcotte B."/>
            <person name="Kopec K.O."/>
            <person name="Synnott J.M."/>
            <person name="Choo C."/>
            <person name="Paponov I."/>
            <person name="Finkler A."/>
            <person name="Soon Heng Tan C."/>
            <person name="Hutchins A.P."/>
            <person name="Weinmeier T."/>
            <person name="Rattei T."/>
            <person name="Chu J.S."/>
            <person name="Gimenez G."/>
            <person name="Irimia M."/>
            <person name="Rigden D.J."/>
            <person name="Fitzpatrick D.A."/>
            <person name="Lorenzo-Morales J."/>
            <person name="Bateman A."/>
            <person name="Chiu C.H."/>
            <person name="Tang P."/>
            <person name="Hegemann P."/>
            <person name="Fromm H."/>
            <person name="Raoult D."/>
            <person name="Greub G."/>
            <person name="Miranda-Saavedra D."/>
            <person name="Chen N."/>
            <person name="Nash P."/>
            <person name="Ginger M.L."/>
            <person name="Horn M."/>
            <person name="Schaap P."/>
            <person name="Caler L."/>
            <person name="Loftus B."/>
        </authorList>
    </citation>
    <scope>NUCLEOTIDE SEQUENCE [LARGE SCALE GENOMIC DNA]</scope>
    <source>
        <strain evidence="10 11">Neff</strain>
    </source>
</reference>
<evidence type="ECO:0000256" key="4">
    <source>
        <dbReference type="ARBA" id="ARBA00034521"/>
    </source>
</evidence>
<keyword evidence="1 10" id="KW-0808">Transferase</keyword>
<dbReference type="STRING" id="1257118.L8HJF9"/>
<evidence type="ECO:0000313" key="10">
    <source>
        <dbReference type="EMBL" id="ELR24531.1"/>
    </source>
</evidence>
<evidence type="ECO:0000256" key="8">
    <source>
        <dbReference type="ARBA" id="ARBA00048428"/>
    </source>
</evidence>
<gene>
    <name evidence="10" type="ORF">ACA1_326250</name>
</gene>
<dbReference type="Pfam" id="PF13847">
    <property type="entry name" value="Methyltransf_31"/>
    <property type="match status" value="1"/>
</dbReference>
<feature type="domain" description="Methyltransferase" evidence="9">
    <location>
        <begin position="66"/>
        <end position="213"/>
    </location>
</feature>
<dbReference type="OMA" id="CCAPADS"/>
<dbReference type="Proteomes" id="UP000011083">
    <property type="component" value="Unassembled WGS sequence"/>
</dbReference>
<dbReference type="AlphaFoldDB" id="L8HJF9"/>
<evidence type="ECO:0000256" key="2">
    <source>
        <dbReference type="ARBA" id="ARBA00022691"/>
    </source>
</evidence>
<comment type="catalytic activity">
    <reaction evidence="6">
        <text>arsenic triglutathione + [thioredoxin]-dithiol + S-adenosyl-L-methionine + 2 H2O = methylarsonous acid + [thioredoxin]-disulfide + 3 glutathione + S-adenosyl-L-homocysteine + H(+)</text>
        <dbReference type="Rhea" id="RHEA:69460"/>
        <dbReference type="Rhea" id="RHEA-COMP:10698"/>
        <dbReference type="Rhea" id="RHEA-COMP:10700"/>
        <dbReference type="ChEBI" id="CHEBI:15377"/>
        <dbReference type="ChEBI" id="CHEBI:15378"/>
        <dbReference type="ChEBI" id="CHEBI:17826"/>
        <dbReference type="ChEBI" id="CHEBI:29950"/>
        <dbReference type="ChEBI" id="CHEBI:50058"/>
        <dbReference type="ChEBI" id="CHEBI:57856"/>
        <dbReference type="ChEBI" id="CHEBI:57925"/>
        <dbReference type="ChEBI" id="CHEBI:59789"/>
        <dbReference type="ChEBI" id="CHEBI:183640"/>
        <dbReference type="EC" id="2.1.1.137"/>
    </reaction>
</comment>
<dbReference type="InterPro" id="IPR029063">
    <property type="entry name" value="SAM-dependent_MTases_sf"/>
</dbReference>
<dbReference type="GO" id="GO:0030791">
    <property type="term" value="F:arsenite methyltransferase activity"/>
    <property type="evidence" value="ECO:0007669"/>
    <property type="project" value="UniProtKB-EC"/>
</dbReference>
<evidence type="ECO:0000256" key="3">
    <source>
        <dbReference type="ARBA" id="ARBA00034487"/>
    </source>
</evidence>
<keyword evidence="11" id="KW-1185">Reference proteome</keyword>
<dbReference type="OrthoDB" id="10017101at2759"/>
<comment type="catalytic activity">
    <reaction evidence="7">
        <text>arsenic triglutathione + 2 [thioredoxin]-dithiol + 2 S-adenosyl-L-methionine + H2O = dimethylarsinous acid + 2 [thioredoxin]-disulfide + 3 glutathione + 2 S-adenosyl-L-homocysteine + 2 H(+)</text>
        <dbReference type="Rhea" id="RHEA:69464"/>
        <dbReference type="Rhea" id="RHEA-COMP:10698"/>
        <dbReference type="Rhea" id="RHEA-COMP:10700"/>
        <dbReference type="ChEBI" id="CHEBI:15377"/>
        <dbReference type="ChEBI" id="CHEBI:15378"/>
        <dbReference type="ChEBI" id="CHEBI:23808"/>
        <dbReference type="ChEBI" id="CHEBI:29950"/>
        <dbReference type="ChEBI" id="CHEBI:50058"/>
        <dbReference type="ChEBI" id="CHEBI:57856"/>
        <dbReference type="ChEBI" id="CHEBI:57925"/>
        <dbReference type="ChEBI" id="CHEBI:59789"/>
        <dbReference type="ChEBI" id="CHEBI:183640"/>
        <dbReference type="EC" id="2.1.1.137"/>
    </reaction>
</comment>
<evidence type="ECO:0000256" key="5">
    <source>
        <dbReference type="ARBA" id="ARBA00034545"/>
    </source>
</evidence>
<dbReference type="GeneID" id="14925549"/>
<accession>L8HJF9</accession>
<dbReference type="SUPFAM" id="SSF53335">
    <property type="entry name" value="S-adenosyl-L-methionine-dependent methyltransferases"/>
    <property type="match status" value="1"/>
</dbReference>
<sequence>MEKVKSAVSRVYGSVAAKEDSGRGHQEGARRVAQAFGYTEEELSSIPQEANMGLSCGNSVKYANLKEGEVVVDLGSGGGLDCFLAAQKVGKSGSVIGVDMTEEMITLAMKNAAKMGAKASIVDFRKGEIENIPIDDNTADCVMSNCVLNLVPDKQKAFREIHRVLKPGGRLAASDIALKQPLPKELWSDLMTYVGCIGGAVLIEDYVQQLKDAGFSDIVVVDTGADLNAYTEIGPNCCAPAAEDLTGLAAAASAGSSCCAPADSCCAPATKPDSCCAPATKPESCCAPATKVDPCCAPAVKSDPCCAPAPASCCAPAPASAGCCGEKAEGKGDDVEFGTEMTNMLSKFDVNAYAASVRVMALKPALP</sequence>
<dbReference type="KEGG" id="acan:ACA1_326250"/>
<evidence type="ECO:0000313" key="11">
    <source>
        <dbReference type="Proteomes" id="UP000011083"/>
    </source>
</evidence>
<proteinExistence type="inferred from homology"/>
<keyword evidence="2" id="KW-0949">S-adenosyl-L-methionine</keyword>
<dbReference type="PANTHER" id="PTHR43675:SF8">
    <property type="entry name" value="ARSENITE METHYLTRANSFERASE"/>
    <property type="match status" value="1"/>
</dbReference>
<dbReference type="Gene3D" id="3.40.50.150">
    <property type="entry name" value="Vaccinia Virus protein VP39"/>
    <property type="match status" value="1"/>
</dbReference>
<keyword evidence="10" id="KW-0489">Methyltransferase</keyword>
<dbReference type="NCBIfam" id="NF008823">
    <property type="entry name" value="PRK11873.1"/>
    <property type="match status" value="1"/>
</dbReference>
<evidence type="ECO:0000256" key="6">
    <source>
        <dbReference type="ARBA" id="ARBA00047941"/>
    </source>
</evidence>
<comment type="similarity">
    <text evidence="3">Belongs to the methyltransferase superfamily. Arsenite methyltransferase family.</text>
</comment>
<dbReference type="GO" id="GO:0032259">
    <property type="term" value="P:methylation"/>
    <property type="evidence" value="ECO:0007669"/>
    <property type="project" value="UniProtKB-KW"/>
</dbReference>
<evidence type="ECO:0000259" key="9">
    <source>
        <dbReference type="Pfam" id="PF13847"/>
    </source>
</evidence>
<dbReference type="RefSeq" id="XP_004367804.1">
    <property type="nucleotide sequence ID" value="XM_004367747.1"/>
</dbReference>
<evidence type="ECO:0000256" key="1">
    <source>
        <dbReference type="ARBA" id="ARBA00022679"/>
    </source>
</evidence>
<dbReference type="EC" id="2.1.1.137" evidence="4"/>
<name>L8HJF9_ACACF</name>
<organism evidence="10 11">
    <name type="scientific">Acanthamoeba castellanii (strain ATCC 30010 / Neff)</name>
    <dbReference type="NCBI Taxonomy" id="1257118"/>
    <lineage>
        <taxon>Eukaryota</taxon>
        <taxon>Amoebozoa</taxon>
        <taxon>Discosea</taxon>
        <taxon>Longamoebia</taxon>
        <taxon>Centramoebida</taxon>
        <taxon>Acanthamoebidae</taxon>
        <taxon>Acanthamoeba</taxon>
    </lineage>
</organism>
<protein>
    <recommendedName>
        <fullName evidence="5">Arsenite methyltransferase</fullName>
        <ecNumber evidence="4">2.1.1.137</ecNumber>
    </recommendedName>
</protein>
<dbReference type="CDD" id="cd02440">
    <property type="entry name" value="AdoMet_MTases"/>
    <property type="match status" value="1"/>
</dbReference>